<name>A0ABC8RI27_9AQUA</name>
<dbReference type="Gene3D" id="1.10.510.10">
    <property type="entry name" value="Transferase(Phosphotransferase) domain 1"/>
    <property type="match status" value="1"/>
</dbReference>
<dbReference type="PANTHER" id="PTHR27002">
    <property type="entry name" value="RECEPTOR-LIKE SERINE/THREONINE-PROTEIN KINASE SD1-8"/>
    <property type="match status" value="1"/>
</dbReference>
<gene>
    <name evidence="17" type="ORF">ILEXP_LOCUS12365</name>
</gene>
<protein>
    <recommendedName>
        <fullName evidence="2">non-specific serine/threonine protein kinase</fullName>
        <ecNumber evidence="2">2.7.11.1</ecNumber>
    </recommendedName>
</protein>
<keyword evidence="6" id="KW-0732">Signal</keyword>
<dbReference type="EMBL" id="CAUOFW020001406">
    <property type="protein sequence ID" value="CAK9144614.1"/>
    <property type="molecule type" value="Genomic_DNA"/>
</dbReference>
<evidence type="ECO:0000256" key="14">
    <source>
        <dbReference type="SAM" id="Phobius"/>
    </source>
</evidence>
<dbReference type="InterPro" id="IPR001245">
    <property type="entry name" value="Ser-Thr/Tyr_kinase_cat_dom"/>
</dbReference>
<dbReference type="GO" id="GO:0004674">
    <property type="term" value="F:protein serine/threonine kinase activity"/>
    <property type="evidence" value="ECO:0007669"/>
    <property type="project" value="UniProtKB-KW"/>
</dbReference>
<feature type="domain" description="Apple" evidence="16">
    <location>
        <begin position="201"/>
        <end position="284"/>
    </location>
</feature>
<keyword evidence="11" id="KW-0325">Glycoprotein</keyword>
<keyword evidence="8" id="KW-0418">Kinase</keyword>
<dbReference type="PROSITE" id="PS00108">
    <property type="entry name" value="PROTEIN_KINASE_ST"/>
    <property type="match status" value="1"/>
</dbReference>
<evidence type="ECO:0000256" key="10">
    <source>
        <dbReference type="ARBA" id="ARBA00023157"/>
    </source>
</evidence>
<dbReference type="AlphaFoldDB" id="A0ABC8RI27"/>
<dbReference type="EC" id="2.7.11.1" evidence="2"/>
<evidence type="ECO:0000256" key="12">
    <source>
        <dbReference type="ARBA" id="ARBA00047899"/>
    </source>
</evidence>
<keyword evidence="5" id="KW-0808">Transferase</keyword>
<dbReference type="FunFam" id="3.30.200.20:FF:000195">
    <property type="entry name" value="G-type lectin S-receptor-like serine/threonine-protein kinase"/>
    <property type="match status" value="1"/>
</dbReference>
<dbReference type="Pfam" id="PF01453">
    <property type="entry name" value="B_lectin"/>
    <property type="match status" value="1"/>
</dbReference>
<evidence type="ECO:0000256" key="4">
    <source>
        <dbReference type="ARBA" id="ARBA00022527"/>
    </source>
</evidence>
<keyword evidence="7" id="KW-0547">Nucleotide-binding</keyword>
<dbReference type="PROSITE" id="PS50011">
    <property type="entry name" value="PROTEIN_KINASE_DOM"/>
    <property type="match status" value="1"/>
</dbReference>
<dbReference type="InterPro" id="IPR000719">
    <property type="entry name" value="Prot_kinase_dom"/>
</dbReference>
<accession>A0ABC8RI27</accession>
<keyword evidence="9" id="KW-0067">ATP-binding</keyword>
<evidence type="ECO:0000256" key="11">
    <source>
        <dbReference type="ARBA" id="ARBA00023180"/>
    </source>
</evidence>
<feature type="transmembrane region" description="Helical" evidence="14">
    <location>
        <begin position="304"/>
        <end position="328"/>
    </location>
</feature>
<dbReference type="InterPro" id="IPR001480">
    <property type="entry name" value="Bulb-type_lectin_dom"/>
</dbReference>
<evidence type="ECO:0000256" key="3">
    <source>
        <dbReference type="ARBA" id="ARBA00022475"/>
    </source>
</evidence>
<dbReference type="InterPro" id="IPR008271">
    <property type="entry name" value="Ser/Thr_kinase_AS"/>
</dbReference>
<dbReference type="Gene3D" id="3.30.200.20">
    <property type="entry name" value="Phosphorylase Kinase, domain 1"/>
    <property type="match status" value="1"/>
</dbReference>
<keyword evidence="14" id="KW-1133">Transmembrane helix</keyword>
<comment type="catalytic activity">
    <reaction evidence="13">
        <text>L-seryl-[protein] + ATP = O-phospho-L-seryl-[protein] + ADP + H(+)</text>
        <dbReference type="Rhea" id="RHEA:17989"/>
        <dbReference type="Rhea" id="RHEA-COMP:9863"/>
        <dbReference type="Rhea" id="RHEA-COMP:11604"/>
        <dbReference type="ChEBI" id="CHEBI:15378"/>
        <dbReference type="ChEBI" id="CHEBI:29999"/>
        <dbReference type="ChEBI" id="CHEBI:30616"/>
        <dbReference type="ChEBI" id="CHEBI:83421"/>
        <dbReference type="ChEBI" id="CHEBI:456216"/>
        <dbReference type="EC" id="2.7.11.1"/>
    </reaction>
</comment>
<keyword evidence="3" id="KW-1003">Cell membrane</keyword>
<dbReference type="FunFam" id="1.10.510.10:FF:000060">
    <property type="entry name" value="G-type lectin S-receptor-like serine/threonine-protein kinase"/>
    <property type="match status" value="1"/>
</dbReference>
<evidence type="ECO:0000313" key="17">
    <source>
        <dbReference type="EMBL" id="CAK9144614.1"/>
    </source>
</evidence>
<evidence type="ECO:0000259" key="15">
    <source>
        <dbReference type="PROSITE" id="PS50011"/>
    </source>
</evidence>
<evidence type="ECO:0000256" key="2">
    <source>
        <dbReference type="ARBA" id="ARBA00012513"/>
    </source>
</evidence>
<dbReference type="PROSITE" id="PS50948">
    <property type="entry name" value="PAN"/>
    <property type="match status" value="1"/>
</dbReference>
<dbReference type="SMART" id="SM00220">
    <property type="entry name" value="S_TKc"/>
    <property type="match status" value="1"/>
</dbReference>
<evidence type="ECO:0000256" key="5">
    <source>
        <dbReference type="ARBA" id="ARBA00022679"/>
    </source>
</evidence>
<evidence type="ECO:0000256" key="1">
    <source>
        <dbReference type="ARBA" id="ARBA00004251"/>
    </source>
</evidence>
<keyword evidence="14" id="KW-0472">Membrane</keyword>
<comment type="subcellular location">
    <subcellularLocation>
        <location evidence="1">Cell membrane</location>
        <topology evidence="1">Single-pass type I membrane protein</topology>
    </subcellularLocation>
</comment>
<dbReference type="InterPro" id="IPR036426">
    <property type="entry name" value="Bulb-type_lectin_dom_sf"/>
</dbReference>
<sequence length="676" mass="76049">MSSESYMWQSFDFPTDTRLPGMKLRDNFDPGIDQYLSSWRSAEDPSPGDFNYKIDNRGLPQMVTMMGSVKKYRSGPWNGIRFSGHPMISSPTFNYKLEFSGSRLTSISETYNDSIATRLKMEQSGLLDLFVMDEKGTSWTLVYTTPGEPCDNYGQCGPNGICKLNKTPMCECLKGFTPKSQVEWEVLVWSSGCVRKVPLDCHSGEGFVQVPSVKLPDLLEFQLNTSMSLIECKAECLKNCSCSAYANPYVTGGGTGCLMWFGNLVDIREFVAEGSEQDIYLRLPASELEHISRSKEKNKRLVKILVVLAISGVLILSVVCGCIVVKLMTKRRAQKRKNEEVELPLFRLATIAAATNNFSQENLIGRGGFGPVYKGQLQPEQEIAVKRLSNDSGQGLAEFKNEVVSIAKLQHINLVRILGCCIQGEERMLIYEYLHNKSLDYFIFDRSRSASLSWPKRFDIVMGIARGLLYLHQDSRLRIIHRDLKASNILLDRDLIPKISDFGLARIFGGDQIFAKTKRVVGTYGYMSPEYAIDGKFSAKSDIFSLGVLMLEIVSGKRNRGFHHPDHHHNLLGHAWLLWNQDRALELMDSCLRNSFIEYQVQRCIHVGLLCVQQLPQDRPAMSSIILMMGNEGSMLAKPKLPGFFSERSPIDMDSASRSTEVGTDDIETITILEAR</sequence>
<dbReference type="InterPro" id="IPR011009">
    <property type="entry name" value="Kinase-like_dom_sf"/>
</dbReference>
<organism evidence="17 18">
    <name type="scientific">Ilex paraguariensis</name>
    <name type="common">yerba mate</name>
    <dbReference type="NCBI Taxonomy" id="185542"/>
    <lineage>
        <taxon>Eukaryota</taxon>
        <taxon>Viridiplantae</taxon>
        <taxon>Streptophyta</taxon>
        <taxon>Embryophyta</taxon>
        <taxon>Tracheophyta</taxon>
        <taxon>Spermatophyta</taxon>
        <taxon>Magnoliopsida</taxon>
        <taxon>eudicotyledons</taxon>
        <taxon>Gunneridae</taxon>
        <taxon>Pentapetalae</taxon>
        <taxon>asterids</taxon>
        <taxon>campanulids</taxon>
        <taxon>Aquifoliales</taxon>
        <taxon>Aquifoliaceae</taxon>
        <taxon>Ilex</taxon>
    </lineage>
</organism>
<dbReference type="SUPFAM" id="SSF56112">
    <property type="entry name" value="Protein kinase-like (PK-like)"/>
    <property type="match status" value="1"/>
</dbReference>
<evidence type="ECO:0000256" key="6">
    <source>
        <dbReference type="ARBA" id="ARBA00022729"/>
    </source>
</evidence>
<reference evidence="17 18" key="1">
    <citation type="submission" date="2024-02" db="EMBL/GenBank/DDBJ databases">
        <authorList>
            <person name="Vignale AGUSTIN F."/>
            <person name="Sosa J E."/>
            <person name="Modenutti C."/>
        </authorList>
    </citation>
    <scope>NUCLEOTIDE SEQUENCE [LARGE SCALE GENOMIC DNA]</scope>
</reference>
<evidence type="ECO:0000259" key="16">
    <source>
        <dbReference type="PROSITE" id="PS50948"/>
    </source>
</evidence>
<dbReference type="GO" id="GO:0005886">
    <property type="term" value="C:plasma membrane"/>
    <property type="evidence" value="ECO:0007669"/>
    <property type="project" value="UniProtKB-SubCell"/>
</dbReference>
<dbReference type="PANTHER" id="PTHR27002:SF214">
    <property type="entry name" value="RECEPTOR-LIKE SERINE_THREONINE-PROTEIN KINASE"/>
    <property type="match status" value="1"/>
</dbReference>
<comment type="catalytic activity">
    <reaction evidence="12">
        <text>L-threonyl-[protein] + ATP = O-phospho-L-threonyl-[protein] + ADP + H(+)</text>
        <dbReference type="Rhea" id="RHEA:46608"/>
        <dbReference type="Rhea" id="RHEA-COMP:11060"/>
        <dbReference type="Rhea" id="RHEA-COMP:11605"/>
        <dbReference type="ChEBI" id="CHEBI:15378"/>
        <dbReference type="ChEBI" id="CHEBI:30013"/>
        <dbReference type="ChEBI" id="CHEBI:30616"/>
        <dbReference type="ChEBI" id="CHEBI:61977"/>
        <dbReference type="ChEBI" id="CHEBI:456216"/>
        <dbReference type="EC" id="2.7.11.1"/>
    </reaction>
</comment>
<evidence type="ECO:0000256" key="7">
    <source>
        <dbReference type="ARBA" id="ARBA00022741"/>
    </source>
</evidence>
<feature type="domain" description="Protein kinase" evidence="15">
    <location>
        <begin position="358"/>
        <end position="641"/>
    </location>
</feature>
<keyword evidence="18" id="KW-1185">Reference proteome</keyword>
<proteinExistence type="predicted"/>
<dbReference type="CDD" id="cd01098">
    <property type="entry name" value="PAN_AP_plant"/>
    <property type="match status" value="1"/>
</dbReference>
<dbReference type="Pfam" id="PF00954">
    <property type="entry name" value="S_locus_glycop"/>
    <property type="match status" value="1"/>
</dbReference>
<dbReference type="GO" id="GO:0005524">
    <property type="term" value="F:ATP binding"/>
    <property type="evidence" value="ECO:0007669"/>
    <property type="project" value="UniProtKB-KW"/>
</dbReference>
<evidence type="ECO:0000313" key="18">
    <source>
        <dbReference type="Proteomes" id="UP001642360"/>
    </source>
</evidence>
<evidence type="ECO:0000256" key="13">
    <source>
        <dbReference type="ARBA" id="ARBA00048679"/>
    </source>
</evidence>
<dbReference type="InterPro" id="IPR000858">
    <property type="entry name" value="S_locus_glycoprot_dom"/>
</dbReference>
<dbReference type="InterPro" id="IPR003609">
    <property type="entry name" value="Pan_app"/>
</dbReference>
<dbReference type="SUPFAM" id="SSF51110">
    <property type="entry name" value="alpha-D-mannose-specific plant lectins"/>
    <property type="match status" value="2"/>
</dbReference>
<dbReference type="SMART" id="SM00473">
    <property type="entry name" value="PAN_AP"/>
    <property type="match status" value="1"/>
</dbReference>
<dbReference type="Proteomes" id="UP001642360">
    <property type="component" value="Unassembled WGS sequence"/>
</dbReference>
<keyword evidence="10" id="KW-1015">Disulfide bond</keyword>
<dbReference type="Pfam" id="PF08276">
    <property type="entry name" value="PAN_2"/>
    <property type="match status" value="1"/>
</dbReference>
<comment type="caution">
    <text evidence="17">The sequence shown here is derived from an EMBL/GenBank/DDBJ whole genome shotgun (WGS) entry which is preliminary data.</text>
</comment>
<evidence type="ECO:0000256" key="9">
    <source>
        <dbReference type="ARBA" id="ARBA00022840"/>
    </source>
</evidence>
<keyword evidence="14" id="KW-0812">Transmembrane</keyword>
<dbReference type="Pfam" id="PF07714">
    <property type="entry name" value="PK_Tyr_Ser-Thr"/>
    <property type="match status" value="1"/>
</dbReference>
<keyword evidence="4" id="KW-0723">Serine/threonine-protein kinase</keyword>
<evidence type="ECO:0000256" key="8">
    <source>
        <dbReference type="ARBA" id="ARBA00022777"/>
    </source>
</evidence>